<name>A0A7Y9LBV4_9ACTN</name>
<dbReference type="EMBL" id="JACCBU010000001">
    <property type="protein sequence ID" value="NYE71233.1"/>
    <property type="molecule type" value="Genomic_DNA"/>
</dbReference>
<organism evidence="1 2">
    <name type="scientific">Microlunatus parietis</name>
    <dbReference type="NCBI Taxonomy" id="682979"/>
    <lineage>
        <taxon>Bacteria</taxon>
        <taxon>Bacillati</taxon>
        <taxon>Actinomycetota</taxon>
        <taxon>Actinomycetes</taxon>
        <taxon>Propionibacteriales</taxon>
        <taxon>Propionibacteriaceae</taxon>
        <taxon>Microlunatus</taxon>
    </lineage>
</organism>
<evidence type="ECO:0000313" key="1">
    <source>
        <dbReference type="EMBL" id="NYE71233.1"/>
    </source>
</evidence>
<gene>
    <name evidence="1" type="ORF">BKA15_002562</name>
</gene>
<reference evidence="1 2" key="1">
    <citation type="submission" date="2020-07" db="EMBL/GenBank/DDBJ databases">
        <title>Sequencing the genomes of 1000 actinobacteria strains.</title>
        <authorList>
            <person name="Klenk H.-P."/>
        </authorList>
    </citation>
    <scope>NUCLEOTIDE SEQUENCE [LARGE SCALE GENOMIC DNA]</scope>
    <source>
        <strain evidence="1 2">DSM 22083</strain>
    </source>
</reference>
<sequence length="170" mass="19641">MIEERAEPPTDLTDAGELVRQYLDYYRDIVWAKVDGLSEQDLRRAVLPSGWSLLELLHHLLFVERRWLQWGFLGLGDELPRGDWDLDAGRWAVPAGTSAEDVRAAFWQEVERSRRLVAEHELSEQSARSRTEGSEPPTLAWVLFHLLQEYARHAGHVDVVRELIDDRTGE</sequence>
<comment type="caution">
    <text evidence="1">The sequence shown here is derived from an EMBL/GenBank/DDBJ whole genome shotgun (WGS) entry which is preliminary data.</text>
</comment>
<dbReference type="SUPFAM" id="SSF109854">
    <property type="entry name" value="DinB/YfiT-like putative metalloenzymes"/>
    <property type="match status" value="1"/>
</dbReference>
<dbReference type="RefSeq" id="WP_179751247.1">
    <property type="nucleotide sequence ID" value="NZ_JACCBU010000001.1"/>
</dbReference>
<protein>
    <submittedName>
        <fullName evidence="1">Putative damage-inducible protein DinB</fullName>
    </submittedName>
</protein>
<keyword evidence="2" id="KW-1185">Reference proteome</keyword>
<dbReference type="InterPro" id="IPR007061">
    <property type="entry name" value="MST-like"/>
</dbReference>
<evidence type="ECO:0000313" key="2">
    <source>
        <dbReference type="Proteomes" id="UP000569914"/>
    </source>
</evidence>
<dbReference type="InterPro" id="IPR034660">
    <property type="entry name" value="DinB/YfiT-like"/>
</dbReference>
<dbReference type="Proteomes" id="UP000569914">
    <property type="component" value="Unassembled WGS sequence"/>
</dbReference>
<proteinExistence type="predicted"/>
<dbReference type="Pfam" id="PF04978">
    <property type="entry name" value="MST"/>
    <property type="match status" value="1"/>
</dbReference>
<dbReference type="Gene3D" id="1.20.120.450">
    <property type="entry name" value="dinb family like domain"/>
    <property type="match status" value="1"/>
</dbReference>
<dbReference type="AlphaFoldDB" id="A0A7Y9LBV4"/>
<accession>A0A7Y9LBV4</accession>